<evidence type="ECO:0000313" key="5">
    <source>
        <dbReference type="EMBL" id="RJK97498.1"/>
    </source>
</evidence>
<feature type="domain" description="EAL" evidence="3">
    <location>
        <begin position="359"/>
        <end position="610"/>
    </location>
</feature>
<name>A0A3A3Z3M4_9ACTN</name>
<evidence type="ECO:0000259" key="4">
    <source>
        <dbReference type="PROSITE" id="PS50887"/>
    </source>
</evidence>
<proteinExistence type="predicted"/>
<feature type="transmembrane region" description="Helical" evidence="2">
    <location>
        <begin position="102"/>
        <end position="119"/>
    </location>
</feature>
<dbReference type="PANTHER" id="PTHR44757">
    <property type="entry name" value="DIGUANYLATE CYCLASE DGCP"/>
    <property type="match status" value="1"/>
</dbReference>
<dbReference type="Pfam" id="PF00990">
    <property type="entry name" value="GGDEF"/>
    <property type="match status" value="1"/>
</dbReference>
<gene>
    <name evidence="5" type="ORF">D5H78_00130</name>
</gene>
<feature type="transmembrane region" description="Helical" evidence="2">
    <location>
        <begin position="79"/>
        <end position="96"/>
    </location>
</feature>
<dbReference type="NCBIfam" id="TIGR00254">
    <property type="entry name" value="GGDEF"/>
    <property type="match status" value="1"/>
</dbReference>
<dbReference type="Proteomes" id="UP000265614">
    <property type="component" value="Unassembled WGS sequence"/>
</dbReference>
<reference evidence="5 6" key="1">
    <citation type="submission" date="2018-09" db="EMBL/GenBank/DDBJ databases">
        <title>YIM 75000 draft genome.</title>
        <authorList>
            <person name="Tang S."/>
            <person name="Feng Y."/>
        </authorList>
    </citation>
    <scope>NUCLEOTIDE SEQUENCE [LARGE SCALE GENOMIC DNA]</scope>
    <source>
        <strain evidence="5 6">YIM 75000</strain>
    </source>
</reference>
<dbReference type="InterPro" id="IPR001633">
    <property type="entry name" value="EAL_dom"/>
</dbReference>
<dbReference type="AlphaFoldDB" id="A0A3A3Z3M4"/>
<dbReference type="CDD" id="cd01949">
    <property type="entry name" value="GGDEF"/>
    <property type="match status" value="1"/>
</dbReference>
<dbReference type="Gene3D" id="3.30.70.270">
    <property type="match status" value="1"/>
</dbReference>
<dbReference type="PROSITE" id="PS50887">
    <property type="entry name" value="GGDEF"/>
    <property type="match status" value="1"/>
</dbReference>
<feature type="transmembrane region" description="Helical" evidence="2">
    <location>
        <begin position="21"/>
        <end position="42"/>
    </location>
</feature>
<dbReference type="InterPro" id="IPR052155">
    <property type="entry name" value="Biofilm_reg_signaling"/>
</dbReference>
<dbReference type="EMBL" id="QZEZ01000001">
    <property type="protein sequence ID" value="RJK97498.1"/>
    <property type="molecule type" value="Genomic_DNA"/>
</dbReference>
<dbReference type="PROSITE" id="PS50883">
    <property type="entry name" value="EAL"/>
    <property type="match status" value="1"/>
</dbReference>
<keyword evidence="2" id="KW-1133">Transmembrane helix</keyword>
<evidence type="ECO:0000259" key="3">
    <source>
        <dbReference type="PROSITE" id="PS50883"/>
    </source>
</evidence>
<feature type="region of interest" description="Disordered" evidence="1">
    <location>
        <begin position="612"/>
        <end position="635"/>
    </location>
</feature>
<dbReference type="SUPFAM" id="SSF141868">
    <property type="entry name" value="EAL domain-like"/>
    <property type="match status" value="1"/>
</dbReference>
<protein>
    <submittedName>
        <fullName evidence="5">EAL domain-containing protein</fullName>
    </submittedName>
</protein>
<dbReference type="InterPro" id="IPR043128">
    <property type="entry name" value="Rev_trsase/Diguanyl_cyclase"/>
</dbReference>
<dbReference type="RefSeq" id="WP_119948397.1">
    <property type="nucleotide sequence ID" value="NZ_QZEZ01000001.1"/>
</dbReference>
<dbReference type="Pfam" id="PF00563">
    <property type="entry name" value="EAL"/>
    <property type="match status" value="1"/>
</dbReference>
<comment type="caution">
    <text evidence="5">The sequence shown here is derived from an EMBL/GenBank/DDBJ whole genome shotgun (WGS) entry which is preliminary data.</text>
</comment>
<dbReference type="InterPro" id="IPR029787">
    <property type="entry name" value="Nucleotide_cyclase"/>
</dbReference>
<organism evidence="5 6">
    <name type="scientific">Vallicoccus soli</name>
    <dbReference type="NCBI Taxonomy" id="2339232"/>
    <lineage>
        <taxon>Bacteria</taxon>
        <taxon>Bacillati</taxon>
        <taxon>Actinomycetota</taxon>
        <taxon>Actinomycetes</taxon>
        <taxon>Motilibacterales</taxon>
        <taxon>Vallicoccaceae</taxon>
        <taxon>Vallicoccus</taxon>
    </lineage>
</organism>
<feature type="domain" description="GGDEF" evidence="4">
    <location>
        <begin position="218"/>
        <end position="350"/>
    </location>
</feature>
<evidence type="ECO:0000256" key="1">
    <source>
        <dbReference type="SAM" id="MobiDB-lite"/>
    </source>
</evidence>
<dbReference type="PANTHER" id="PTHR44757:SF2">
    <property type="entry name" value="BIOFILM ARCHITECTURE MAINTENANCE PROTEIN MBAA"/>
    <property type="match status" value="1"/>
</dbReference>
<keyword evidence="6" id="KW-1185">Reference proteome</keyword>
<dbReference type="OrthoDB" id="9804951at2"/>
<dbReference type="CDD" id="cd01948">
    <property type="entry name" value="EAL"/>
    <property type="match status" value="1"/>
</dbReference>
<evidence type="ECO:0000313" key="6">
    <source>
        <dbReference type="Proteomes" id="UP000265614"/>
    </source>
</evidence>
<dbReference type="SMART" id="SM00267">
    <property type="entry name" value="GGDEF"/>
    <property type="match status" value="1"/>
</dbReference>
<feature type="transmembrane region" description="Helical" evidence="2">
    <location>
        <begin position="48"/>
        <end position="67"/>
    </location>
</feature>
<dbReference type="InterPro" id="IPR000160">
    <property type="entry name" value="GGDEF_dom"/>
</dbReference>
<evidence type="ECO:0000256" key="2">
    <source>
        <dbReference type="SAM" id="Phobius"/>
    </source>
</evidence>
<dbReference type="SMART" id="SM00052">
    <property type="entry name" value="EAL"/>
    <property type="match status" value="1"/>
</dbReference>
<dbReference type="InterPro" id="IPR035919">
    <property type="entry name" value="EAL_sf"/>
</dbReference>
<dbReference type="Gene3D" id="3.20.20.450">
    <property type="entry name" value="EAL domain"/>
    <property type="match status" value="1"/>
</dbReference>
<keyword evidence="2" id="KW-0472">Membrane</keyword>
<keyword evidence="2" id="KW-0812">Transmembrane</keyword>
<sequence>MPRRDHARCAASQGEPALWAGHLRAGAALAAGTALLVAAYVVLGDRPAAALLVPTALAVAALSPLLVRLPRSRAGQVALYGWCSALCVVLGVAAALDGGSASPLLAVLPLVLAFSSLTCPPLGLVVLSAVVPLTGLAVLVVAGPVTPAATLLVVLLLAQSAVGLACRESQWSSLHRQLELTRRLEGMAREDQLTGLLNRREVDERLAAALAADAPAGRCTGVVVLDLDGFKDVNDSLGHAAGDAVLQEVAARLRAVVREGDVVARLGGDEFLVGLPGLASPADAERVAAALRGALGAPYATSAGAVVLGGSVGVAVAPQDGCDEVDLLKRADLAMYRAKRGHAGWARYDVAADADPRGRLELLADLRAAIDGGGLRLAYQPVVLLGTGEVSSVEALLRWDHPRLGPQSPADFVALAESAGLVGALTDAVVTMAAAQAAAWDRAGRALPVAVNVSSSDLARPGFAAHLLGLATAQGCDPRLLRVEVTETSLVEERAVAVLRELAAAGLRVGVDDFGTGYSSLGRLKQLPVQALKIDRSFVTGLHEDRRDVAIVRAVVALADELGLNVIAEGVETADVARTLHRLGVPKAQGYLFSRPLPAHELEAALDAGRVGAPAEPSGAAEPDGAAARAGAAAG</sequence>
<dbReference type="SUPFAM" id="SSF55073">
    <property type="entry name" value="Nucleotide cyclase"/>
    <property type="match status" value="1"/>
</dbReference>
<accession>A0A3A3Z3M4</accession>